<dbReference type="Proteomes" id="UP000762676">
    <property type="component" value="Unassembled WGS sequence"/>
</dbReference>
<evidence type="ECO:0000313" key="2">
    <source>
        <dbReference type="EMBL" id="GFR64868.1"/>
    </source>
</evidence>
<evidence type="ECO:0000313" key="3">
    <source>
        <dbReference type="Proteomes" id="UP000762676"/>
    </source>
</evidence>
<gene>
    <name evidence="2" type="ORF">ElyMa_005516900</name>
</gene>
<organism evidence="2 3">
    <name type="scientific">Elysia marginata</name>
    <dbReference type="NCBI Taxonomy" id="1093978"/>
    <lineage>
        <taxon>Eukaryota</taxon>
        <taxon>Metazoa</taxon>
        <taxon>Spiralia</taxon>
        <taxon>Lophotrochozoa</taxon>
        <taxon>Mollusca</taxon>
        <taxon>Gastropoda</taxon>
        <taxon>Heterobranchia</taxon>
        <taxon>Euthyneura</taxon>
        <taxon>Panpulmonata</taxon>
        <taxon>Sacoglossa</taxon>
        <taxon>Placobranchoidea</taxon>
        <taxon>Plakobranchidae</taxon>
        <taxon>Elysia</taxon>
    </lineage>
</organism>
<evidence type="ECO:0000256" key="1">
    <source>
        <dbReference type="SAM" id="MobiDB-lite"/>
    </source>
</evidence>
<dbReference type="AlphaFoldDB" id="A0AAV4EUQ7"/>
<comment type="caution">
    <text evidence="2">The sequence shown here is derived from an EMBL/GenBank/DDBJ whole genome shotgun (WGS) entry which is preliminary data.</text>
</comment>
<feature type="compositionally biased region" description="Polar residues" evidence="1">
    <location>
        <begin position="87"/>
        <end position="106"/>
    </location>
</feature>
<keyword evidence="3" id="KW-1185">Reference proteome</keyword>
<dbReference type="EMBL" id="BMAT01011004">
    <property type="protein sequence ID" value="GFR64868.1"/>
    <property type="molecule type" value="Genomic_DNA"/>
</dbReference>
<proteinExistence type="predicted"/>
<name>A0AAV4EUQ7_9GAST</name>
<feature type="region of interest" description="Disordered" evidence="1">
    <location>
        <begin position="86"/>
        <end position="106"/>
    </location>
</feature>
<sequence>MGRAYDELFLFRSYSGRHSAFEARGLGFKPCVRETISPLWQTRRVAINSPDRDLDDSPAINTGDKTTSYRFADQMATGQCGLLDLQVQGSGSDSPTSAEVNWTGDS</sequence>
<reference evidence="2 3" key="1">
    <citation type="journal article" date="2021" name="Elife">
        <title>Chloroplast acquisition without the gene transfer in kleptoplastic sea slugs, Plakobranchus ocellatus.</title>
        <authorList>
            <person name="Maeda T."/>
            <person name="Takahashi S."/>
            <person name="Yoshida T."/>
            <person name="Shimamura S."/>
            <person name="Takaki Y."/>
            <person name="Nagai Y."/>
            <person name="Toyoda A."/>
            <person name="Suzuki Y."/>
            <person name="Arimoto A."/>
            <person name="Ishii H."/>
            <person name="Satoh N."/>
            <person name="Nishiyama T."/>
            <person name="Hasebe M."/>
            <person name="Maruyama T."/>
            <person name="Minagawa J."/>
            <person name="Obokata J."/>
            <person name="Shigenobu S."/>
        </authorList>
    </citation>
    <scope>NUCLEOTIDE SEQUENCE [LARGE SCALE GENOMIC DNA]</scope>
</reference>
<accession>A0AAV4EUQ7</accession>
<protein>
    <submittedName>
        <fullName evidence="2">Uncharacterized protein</fullName>
    </submittedName>
</protein>